<proteinExistence type="predicted"/>
<protein>
    <submittedName>
        <fullName evidence="8">UvrD-helicase domain-containing protein</fullName>
    </submittedName>
</protein>
<dbReference type="InterPro" id="IPR048228">
    <property type="entry name" value="HelD_bacillota"/>
</dbReference>
<dbReference type="NCBIfam" id="NF041464">
    <property type="entry name" value="HelD_BACSU"/>
    <property type="match status" value="1"/>
</dbReference>
<dbReference type="AlphaFoldDB" id="A0AAE3IQX8"/>
<evidence type="ECO:0000259" key="7">
    <source>
        <dbReference type="PROSITE" id="PS51198"/>
    </source>
</evidence>
<dbReference type="GO" id="GO:0005829">
    <property type="term" value="C:cytosol"/>
    <property type="evidence" value="ECO:0007669"/>
    <property type="project" value="TreeGrafter"/>
</dbReference>
<accession>A0AAE3IQX8</accession>
<dbReference type="GO" id="GO:0005524">
    <property type="term" value="F:ATP binding"/>
    <property type="evidence" value="ECO:0007669"/>
    <property type="project" value="UniProtKB-UniRule"/>
</dbReference>
<dbReference type="GO" id="GO:0003677">
    <property type="term" value="F:DNA binding"/>
    <property type="evidence" value="ECO:0007669"/>
    <property type="project" value="InterPro"/>
</dbReference>
<evidence type="ECO:0000313" key="8">
    <source>
        <dbReference type="EMBL" id="MCU9612796.1"/>
    </source>
</evidence>
<dbReference type="GO" id="GO:0043138">
    <property type="term" value="F:3'-5' DNA helicase activity"/>
    <property type="evidence" value="ECO:0007669"/>
    <property type="project" value="TreeGrafter"/>
</dbReference>
<dbReference type="EMBL" id="JAOUSF010000002">
    <property type="protein sequence ID" value="MCU9612796.1"/>
    <property type="molecule type" value="Genomic_DNA"/>
</dbReference>
<evidence type="ECO:0000256" key="3">
    <source>
        <dbReference type="ARBA" id="ARBA00022806"/>
    </source>
</evidence>
<keyword evidence="3 5" id="KW-0347">Helicase</keyword>
<dbReference type="GO" id="GO:0016787">
    <property type="term" value="F:hydrolase activity"/>
    <property type="evidence" value="ECO:0007669"/>
    <property type="project" value="UniProtKB-UniRule"/>
</dbReference>
<dbReference type="InterPro" id="IPR000212">
    <property type="entry name" value="DNA_helicase_UvrD/REP"/>
</dbReference>
<dbReference type="GO" id="GO:0000725">
    <property type="term" value="P:recombinational repair"/>
    <property type="evidence" value="ECO:0007669"/>
    <property type="project" value="TreeGrafter"/>
</dbReference>
<sequence>MSMIHDSEFQKEEEHLAYTKGYMEILLQEAEQNQEKLKEELQQSLAELKDLDSSLSYTSLLSNTKFLEMATKELDALKRVKSKPYFARIDFKKNDQNQEDVYYFGKTSLYERDSQEPIIVDWRSPVASLYYDGRLGNVSYSSYEEEVEGYLSLKRQFRIDNGKLVDYVDVDLTANDDLLLEALSGKADNRLTEIVTTIQAEQNRVIRADLNRPIIVQGAAGSGKTTIALHRISYFIYHYKDKFQPEQMMIIAPNNMFIGYIAEVLPELGVDKIRQTTYIDYVKQCIGKKIKVVEPEQKLISLVNHDYEDEKMVRWSSHFKGTLTYKKIIDRYLRTIREELSPTDDFFLEKFKLTTGKRLERLFKSDYRYLPFYKRLEKIQNVLKTEIRQKKKQILYKLEKRYDEQLEQALFHISNSEKRKERVVYLMDTQEKRIEAIQKEAKSAVKSYMSRWTKETLLGYYKKLFFDVDRFSSFAADILSEAEIQFFVHYNQQLLIKNQVEVEDLGALFYMQHILFGIDKDLRAKNVVIDEAQDYSNFQLYALKVGLDTEMFTIVGDLAQGIHSYRGLENWHTLQTEIFPKANYVTLQKSYRTTIEIMNVANDILGRMPAELPKVEPVIRHGQLPTYYSFTDADDLVKKVKLALDRAEAAEYQSIALITKSESESKAMMQLLKRKLDYPVQLLKENEEIQKGKLVIVPSYLSKGLEFDAVLIATLNEAFTLDEIDIKLLYVSMTRPMHQLSFFAKHKNDLLLHYVADEHIEIAMV</sequence>
<keyword evidence="2 5" id="KW-0378">Hydrolase</keyword>
<keyword evidence="6" id="KW-0175">Coiled coil</keyword>
<comment type="caution">
    <text evidence="8">The sequence shown here is derived from an EMBL/GenBank/DDBJ whole genome shotgun (WGS) entry which is preliminary data.</text>
</comment>
<feature type="coiled-coil region" evidence="6">
    <location>
        <begin position="20"/>
        <end position="54"/>
    </location>
</feature>
<evidence type="ECO:0000256" key="5">
    <source>
        <dbReference type="PROSITE-ProRule" id="PRU00560"/>
    </source>
</evidence>
<dbReference type="PROSITE" id="PS51198">
    <property type="entry name" value="UVRD_HELICASE_ATP_BIND"/>
    <property type="match status" value="1"/>
</dbReference>
<dbReference type="InterPro" id="IPR027417">
    <property type="entry name" value="P-loop_NTPase"/>
</dbReference>
<dbReference type="SUPFAM" id="SSF52540">
    <property type="entry name" value="P-loop containing nucleoside triphosphate hydrolases"/>
    <property type="match status" value="2"/>
</dbReference>
<gene>
    <name evidence="8" type="ORF">OEV98_04440</name>
</gene>
<evidence type="ECO:0000313" key="9">
    <source>
        <dbReference type="Proteomes" id="UP001209318"/>
    </source>
</evidence>
<keyword evidence="1 5" id="KW-0547">Nucleotide-binding</keyword>
<dbReference type="PANTHER" id="PTHR11070:SF17">
    <property type="entry name" value="DNA HELICASE IV"/>
    <property type="match status" value="1"/>
</dbReference>
<feature type="binding site" evidence="5">
    <location>
        <begin position="218"/>
        <end position="225"/>
    </location>
    <ligand>
        <name>ATP</name>
        <dbReference type="ChEBI" id="CHEBI:30616"/>
    </ligand>
</feature>
<keyword evidence="9" id="KW-1185">Reference proteome</keyword>
<evidence type="ECO:0000256" key="2">
    <source>
        <dbReference type="ARBA" id="ARBA00022801"/>
    </source>
</evidence>
<dbReference type="RefSeq" id="WP_263072008.1">
    <property type="nucleotide sequence ID" value="NZ_JAOUSF010000002.1"/>
</dbReference>
<dbReference type="PANTHER" id="PTHR11070">
    <property type="entry name" value="UVRD / RECB / PCRA DNA HELICASE FAMILY MEMBER"/>
    <property type="match status" value="1"/>
</dbReference>
<name>A0AAE3IQX8_9BACI</name>
<dbReference type="Proteomes" id="UP001209318">
    <property type="component" value="Unassembled WGS sequence"/>
</dbReference>
<feature type="domain" description="UvrD-like helicase ATP-binding" evidence="7">
    <location>
        <begin position="197"/>
        <end position="594"/>
    </location>
</feature>
<dbReference type="Gene3D" id="3.40.50.300">
    <property type="entry name" value="P-loop containing nucleotide triphosphate hydrolases"/>
    <property type="match status" value="3"/>
</dbReference>
<evidence type="ECO:0000256" key="6">
    <source>
        <dbReference type="SAM" id="Coils"/>
    </source>
</evidence>
<evidence type="ECO:0000256" key="4">
    <source>
        <dbReference type="ARBA" id="ARBA00022840"/>
    </source>
</evidence>
<dbReference type="InterPro" id="IPR014016">
    <property type="entry name" value="UvrD-like_ATP-bd"/>
</dbReference>
<keyword evidence="4 5" id="KW-0067">ATP-binding</keyword>
<dbReference type="Pfam" id="PF13245">
    <property type="entry name" value="AAA_19"/>
    <property type="match status" value="1"/>
</dbReference>
<reference evidence="8" key="1">
    <citation type="submission" date="2022-10" db="EMBL/GenBank/DDBJ databases">
        <title>Description of Fervidibacillus gen. nov. in the family Fervidibacillaceae fam. nov. with two species, Fervidibacillus albus sp. nov., and Fervidibacillus halotolerans sp. nov., isolated from tidal flat sediments.</title>
        <authorList>
            <person name="Kwon K.K."/>
            <person name="Yang S.-H."/>
        </authorList>
    </citation>
    <scope>NUCLEOTIDE SEQUENCE</scope>
    <source>
        <strain evidence="8">JCM 19140</strain>
    </source>
</reference>
<evidence type="ECO:0000256" key="1">
    <source>
        <dbReference type="ARBA" id="ARBA00022741"/>
    </source>
</evidence>
<organism evidence="8 9">
    <name type="scientific">Perspicuibacillus lycopersici</name>
    <dbReference type="NCBI Taxonomy" id="1325689"/>
    <lineage>
        <taxon>Bacteria</taxon>
        <taxon>Bacillati</taxon>
        <taxon>Bacillota</taxon>
        <taxon>Bacilli</taxon>
        <taxon>Bacillales</taxon>
        <taxon>Bacillaceae</taxon>
        <taxon>Perspicuibacillus</taxon>
    </lineage>
</organism>